<keyword evidence="3 7" id="KW-0812">Transmembrane</keyword>
<dbReference type="SUPFAM" id="SSF111352">
    <property type="entry name" value="Ammonium transporter"/>
    <property type="match status" value="1"/>
</dbReference>
<evidence type="ECO:0000259" key="8">
    <source>
        <dbReference type="Pfam" id="PF00909"/>
    </source>
</evidence>
<dbReference type="GO" id="GO:0005886">
    <property type="term" value="C:plasma membrane"/>
    <property type="evidence" value="ECO:0007669"/>
    <property type="project" value="InterPro"/>
</dbReference>
<dbReference type="Gene3D" id="1.10.3430.10">
    <property type="entry name" value="Ammonium transporter AmtB like domains"/>
    <property type="match status" value="1"/>
</dbReference>
<comment type="similarity">
    <text evidence="2">Belongs to the ammonium transporter (TC 2.A.49) family. Rh subfamily.</text>
</comment>
<feature type="transmembrane region" description="Helical" evidence="7">
    <location>
        <begin position="177"/>
        <end position="196"/>
    </location>
</feature>
<name>A0A6J1SM86_FRAOC</name>
<dbReference type="CTD" id="791729"/>
<dbReference type="AlphaFoldDB" id="A0A6J1SM86"/>
<evidence type="ECO:0000256" key="3">
    <source>
        <dbReference type="ARBA" id="ARBA00022692"/>
    </source>
</evidence>
<dbReference type="RefSeq" id="XP_026280420.2">
    <property type="nucleotide sequence ID" value="XM_026424635.2"/>
</dbReference>
<feature type="transmembrane region" description="Helical" evidence="7">
    <location>
        <begin position="523"/>
        <end position="546"/>
    </location>
</feature>
<proteinExistence type="inferred from homology"/>
<feature type="transmembrane region" description="Helical" evidence="7">
    <location>
        <begin position="330"/>
        <end position="347"/>
    </location>
</feature>
<evidence type="ECO:0000256" key="2">
    <source>
        <dbReference type="ARBA" id="ARBA00011036"/>
    </source>
</evidence>
<feature type="transmembrane region" description="Helical" evidence="7">
    <location>
        <begin position="233"/>
        <end position="258"/>
    </location>
</feature>
<evidence type="ECO:0000313" key="9">
    <source>
        <dbReference type="Proteomes" id="UP000504606"/>
    </source>
</evidence>
<dbReference type="PRINTS" id="PR00342">
    <property type="entry name" value="RHESUSRHD"/>
</dbReference>
<feature type="compositionally biased region" description="Low complexity" evidence="6">
    <location>
        <begin position="75"/>
        <end position="104"/>
    </location>
</feature>
<feature type="compositionally biased region" description="Polar residues" evidence="6">
    <location>
        <begin position="39"/>
        <end position="48"/>
    </location>
</feature>
<feature type="domain" description="Ammonium transporter AmtB-like" evidence="8">
    <location>
        <begin position="138"/>
        <end position="547"/>
    </location>
</feature>
<feature type="region of interest" description="Disordered" evidence="6">
    <location>
        <begin position="1"/>
        <end position="63"/>
    </location>
</feature>
<comment type="subcellular location">
    <subcellularLocation>
        <location evidence="1">Membrane</location>
        <topology evidence="1">Multi-pass membrane protein</topology>
    </subcellularLocation>
</comment>
<dbReference type="PANTHER" id="PTHR11730">
    <property type="entry name" value="AMMONIUM TRANSPORTER"/>
    <property type="match status" value="1"/>
</dbReference>
<accession>A0A6J1SM86</accession>
<dbReference type="Pfam" id="PF00909">
    <property type="entry name" value="Ammonium_transp"/>
    <property type="match status" value="1"/>
</dbReference>
<protein>
    <submittedName>
        <fullName evidence="10">Ammonium transporter Rh type B isoform X1</fullName>
    </submittedName>
</protein>
<keyword evidence="5 7" id="KW-0472">Membrane</keyword>
<feature type="region of interest" description="Disordered" evidence="6">
    <location>
        <begin position="75"/>
        <end position="128"/>
    </location>
</feature>
<dbReference type="InterPro" id="IPR024041">
    <property type="entry name" value="NH4_transpt_AmtB-like_dom"/>
</dbReference>
<sequence length="628" mass="66647">MKQTTAAACGRGRQGPAAPAVAASPTATAPTPRQRSTASVSLSQVSTASLSGHPGPPLPPLAMCRHQGTWAGARSVSGSSVVRGVGDGSARSSLAGSTRGSTGSTRRRHAARRPRRRPPQPTRGVGYTGRHAPQDVVLGASLLYCQCALMCLYMGMVRYDYERDEVLKTDQQLLNKMFQDVHVMIFVGFGFLMMFLRKYGYSSVGFTLMLGALMVQWAALCQGFFKLQSDGKIYLSMISLFNADVATAAVLISFGAVLGKTTPLQLVAMGTVEMVFFAANEYLCHTLNIVDLGGSIIVHVFGAYFGLAVSRALGRPAENSKESSTYTSDMFAMIGTVFLWLFWPSFNGGLASGHARHRAVINTYLALASGCVVAYAVSSLSQRAGKFNMVHVQNATLAGGVAMGTAADLMVQPVGALIIGGLAGALSVLGYAFLQPVILNRLKVHDTCGVHNLHGMPGVMAAIVSAVMAGIASQNDYGWQLYVQFPALIPRDDQPEELDTVRSSLSAAVEPGLGRTPLQQAGYQLAALAMTLVVSVITGTITGFLIRQDKLLHQLGKEGLFEDATFWEVPDEESGGSEVSPSAAANLTTMTLGTVRKLSASSVEAANNIPTLSAEADREPRDETHNKW</sequence>
<feature type="transmembrane region" description="Helical" evidence="7">
    <location>
        <begin position="202"/>
        <end position="221"/>
    </location>
</feature>
<evidence type="ECO:0000313" key="10">
    <source>
        <dbReference type="RefSeq" id="XP_026280420.2"/>
    </source>
</evidence>
<feature type="region of interest" description="Disordered" evidence="6">
    <location>
        <begin position="609"/>
        <end position="628"/>
    </location>
</feature>
<dbReference type="GeneID" id="113207891"/>
<evidence type="ECO:0000256" key="7">
    <source>
        <dbReference type="SAM" id="Phobius"/>
    </source>
</evidence>
<dbReference type="Proteomes" id="UP000504606">
    <property type="component" value="Unplaced"/>
</dbReference>
<dbReference type="PANTHER" id="PTHR11730:SF60">
    <property type="entry name" value="RH50, ISOFORM D"/>
    <property type="match status" value="1"/>
</dbReference>
<feature type="compositionally biased region" description="Basic and acidic residues" evidence="6">
    <location>
        <begin position="615"/>
        <end position="628"/>
    </location>
</feature>
<dbReference type="GO" id="GO:0008519">
    <property type="term" value="F:ammonium channel activity"/>
    <property type="evidence" value="ECO:0007669"/>
    <property type="project" value="InterPro"/>
</dbReference>
<gene>
    <name evidence="10" type="primary">LOC113207891</name>
</gene>
<evidence type="ECO:0000256" key="6">
    <source>
        <dbReference type="SAM" id="MobiDB-lite"/>
    </source>
</evidence>
<dbReference type="GO" id="GO:0097272">
    <property type="term" value="P:ammonium homeostasis"/>
    <property type="evidence" value="ECO:0007669"/>
    <property type="project" value="TreeGrafter"/>
</dbReference>
<feature type="transmembrane region" description="Helical" evidence="7">
    <location>
        <begin position="414"/>
        <end position="434"/>
    </location>
</feature>
<feature type="transmembrane region" description="Helical" evidence="7">
    <location>
        <begin position="136"/>
        <end position="156"/>
    </location>
</feature>
<dbReference type="InterPro" id="IPR029020">
    <property type="entry name" value="Ammonium/urea_transptr"/>
</dbReference>
<feature type="transmembrane region" description="Helical" evidence="7">
    <location>
        <begin position="455"/>
        <end position="473"/>
    </location>
</feature>
<feature type="transmembrane region" description="Helical" evidence="7">
    <location>
        <begin position="290"/>
        <end position="310"/>
    </location>
</feature>
<feature type="compositionally biased region" description="Basic residues" evidence="6">
    <location>
        <begin position="105"/>
        <end position="118"/>
    </location>
</feature>
<organism evidence="9 10">
    <name type="scientific">Frankliniella occidentalis</name>
    <name type="common">Western flower thrips</name>
    <name type="synonym">Euthrips occidentalis</name>
    <dbReference type="NCBI Taxonomy" id="133901"/>
    <lineage>
        <taxon>Eukaryota</taxon>
        <taxon>Metazoa</taxon>
        <taxon>Ecdysozoa</taxon>
        <taxon>Arthropoda</taxon>
        <taxon>Hexapoda</taxon>
        <taxon>Insecta</taxon>
        <taxon>Pterygota</taxon>
        <taxon>Neoptera</taxon>
        <taxon>Paraneoptera</taxon>
        <taxon>Thysanoptera</taxon>
        <taxon>Terebrantia</taxon>
        <taxon>Thripoidea</taxon>
        <taxon>Thripidae</taxon>
        <taxon>Frankliniella</taxon>
    </lineage>
</organism>
<reference evidence="10" key="1">
    <citation type="submission" date="2025-08" db="UniProtKB">
        <authorList>
            <consortium name="RefSeq"/>
        </authorList>
    </citation>
    <scope>IDENTIFICATION</scope>
    <source>
        <tissue evidence="10">Whole organism</tissue>
    </source>
</reference>
<dbReference type="InterPro" id="IPR002229">
    <property type="entry name" value="RhesusRHD"/>
</dbReference>
<evidence type="ECO:0000256" key="5">
    <source>
        <dbReference type="ARBA" id="ARBA00023136"/>
    </source>
</evidence>
<keyword evidence="4 7" id="KW-1133">Transmembrane helix</keyword>
<evidence type="ECO:0000256" key="1">
    <source>
        <dbReference type="ARBA" id="ARBA00004141"/>
    </source>
</evidence>
<feature type="transmembrane region" description="Helical" evidence="7">
    <location>
        <begin position="359"/>
        <end position="377"/>
    </location>
</feature>
<dbReference type="OrthoDB" id="534912at2759"/>
<evidence type="ECO:0000256" key="4">
    <source>
        <dbReference type="ARBA" id="ARBA00022989"/>
    </source>
</evidence>
<keyword evidence="9" id="KW-1185">Reference proteome</keyword>
<feature type="compositionally biased region" description="Low complexity" evidence="6">
    <location>
        <begin position="1"/>
        <end position="38"/>
    </location>
</feature>